<sequence>MTLHRLTGVFFVIFAVAMIWGVIPAQTETVYPDGSIPPEVLPMFYAAMIGLFGAALACQRAEATALDLRQGAKTAGFFLLALVGVLAMQHVGFLLAAPALALVLLWLVGERRPLWLALGGLGGPVLIWTVFEVLLGRLLP</sequence>
<gene>
    <name evidence="3" type="ORF">CLV89_12911</name>
</gene>
<evidence type="ECO:0000313" key="3">
    <source>
        <dbReference type="EMBL" id="PRZ43262.1"/>
    </source>
</evidence>
<proteinExistence type="predicted"/>
<dbReference type="InterPro" id="IPR009936">
    <property type="entry name" value="DUF1468"/>
</dbReference>
<dbReference type="Pfam" id="PF07331">
    <property type="entry name" value="TctB"/>
    <property type="match status" value="1"/>
</dbReference>
<dbReference type="Proteomes" id="UP000237718">
    <property type="component" value="Unassembled WGS sequence"/>
</dbReference>
<evidence type="ECO:0000313" key="4">
    <source>
        <dbReference type="Proteomes" id="UP000237718"/>
    </source>
</evidence>
<keyword evidence="1" id="KW-1133">Transmembrane helix</keyword>
<accession>A0A2T1A3T2</accession>
<keyword evidence="1" id="KW-0812">Transmembrane</keyword>
<organism evidence="3 4">
    <name type="scientific">Tritonibacter scottomollicae</name>
    <name type="common">Epibacterium scottomollicae</name>
    <dbReference type="NCBI Taxonomy" id="483013"/>
    <lineage>
        <taxon>Bacteria</taxon>
        <taxon>Pseudomonadati</taxon>
        <taxon>Pseudomonadota</taxon>
        <taxon>Alphaproteobacteria</taxon>
        <taxon>Rhodobacterales</taxon>
        <taxon>Paracoccaceae</taxon>
        <taxon>Tritonibacter</taxon>
    </lineage>
</organism>
<comment type="caution">
    <text evidence="3">The sequence shown here is derived from an EMBL/GenBank/DDBJ whole genome shotgun (WGS) entry which is preliminary data.</text>
</comment>
<evidence type="ECO:0000256" key="1">
    <source>
        <dbReference type="SAM" id="Phobius"/>
    </source>
</evidence>
<feature type="transmembrane region" description="Helical" evidence="1">
    <location>
        <begin position="114"/>
        <end position="135"/>
    </location>
</feature>
<dbReference type="AlphaFoldDB" id="A0A2T1A3T2"/>
<evidence type="ECO:0000259" key="2">
    <source>
        <dbReference type="Pfam" id="PF07331"/>
    </source>
</evidence>
<feature type="transmembrane region" description="Helical" evidence="1">
    <location>
        <begin position="40"/>
        <end position="58"/>
    </location>
</feature>
<feature type="domain" description="DUF1468" evidence="2">
    <location>
        <begin position="7"/>
        <end position="140"/>
    </location>
</feature>
<dbReference type="OrthoDB" id="7860650at2"/>
<dbReference type="EMBL" id="PVUF01000029">
    <property type="protein sequence ID" value="PRZ43262.1"/>
    <property type="molecule type" value="Genomic_DNA"/>
</dbReference>
<reference evidence="3 4" key="1">
    <citation type="submission" date="2018-03" db="EMBL/GenBank/DDBJ databases">
        <title>Genomic Encyclopedia of Archaeal and Bacterial Type Strains, Phase II (KMG-II): from individual species to whole genera.</title>
        <authorList>
            <person name="Goeker M."/>
        </authorList>
    </citation>
    <scope>NUCLEOTIDE SEQUENCE [LARGE SCALE GENOMIC DNA]</scope>
    <source>
        <strain evidence="3 4">DSM 25328</strain>
    </source>
</reference>
<protein>
    <submittedName>
        <fullName evidence="3">Putative tricarboxylic transport membrane protein</fullName>
    </submittedName>
</protein>
<dbReference type="RefSeq" id="WP_106165587.1">
    <property type="nucleotide sequence ID" value="NZ_JBLWXK010000031.1"/>
</dbReference>
<feature type="transmembrane region" description="Helical" evidence="1">
    <location>
        <begin position="78"/>
        <end position="108"/>
    </location>
</feature>
<keyword evidence="1" id="KW-0472">Membrane</keyword>
<name>A0A2T1A3T2_TRISK</name>